<sequence length="509" mass="55616">MITPNECAGRQNEERQLKPSATEEESAKIKCEGDNGDRKLSVDDSTSEYKREESNDNDEDEEGNNKIAFPILLHEIVCDPSTDHCIRWLPNGNLFIISDKKKFAKEVLPKLNGHAKFTSFTRRLKRWGFTRIASGPQIGAYQNKDFVKEDPERVKNIKYMHPKPLSMTAIQRNNAKLQAAKALNTTRTLGPEAFLGSPGGAFCAQPKTPDFAMLQSLMAQQQMGMQMPRQGANPTMGAFMRLAMNGGNGFPPNANNLASMCNNNNRSMAMQLAMLQQMQNQHQRQQQLTQEANSVVAATASSGSDSVNTGESFGERLVRTNPSLAAQLIEAQNINMNAYQGMQPSNPSANNMMALLGGQNANPMQQNMNPAFFQQMGTQGMSSQGGDQQNFAAMMLARLQQEQQQQLQQQQNDFVKNFMSGQVNSLSQAPGNDNSPSDSASSSFVTPFNSAPNLSSEVPSSGGIPNSSSGGTWLSNLLTRNNNTGKPTQEGNTTSLMNQNVGSGDHRND</sequence>
<name>A0ABD3PYM8_9STRA</name>
<feature type="compositionally biased region" description="Polar residues" evidence="5">
    <location>
        <begin position="444"/>
        <end position="458"/>
    </location>
</feature>
<dbReference type="AlphaFoldDB" id="A0ABD3PYM8"/>
<proteinExistence type="inferred from homology"/>
<evidence type="ECO:0000259" key="6">
    <source>
        <dbReference type="SMART" id="SM00415"/>
    </source>
</evidence>
<feature type="compositionally biased region" description="Low complexity" evidence="5">
    <location>
        <begin position="459"/>
        <end position="471"/>
    </location>
</feature>
<evidence type="ECO:0000313" key="8">
    <source>
        <dbReference type="Proteomes" id="UP001516023"/>
    </source>
</evidence>
<dbReference type="PRINTS" id="PR00056">
    <property type="entry name" value="HSFDOMAIN"/>
</dbReference>
<dbReference type="PANTHER" id="PTHR10015">
    <property type="entry name" value="HEAT SHOCK TRANSCRIPTION FACTOR"/>
    <property type="match status" value="1"/>
</dbReference>
<keyword evidence="8" id="KW-1185">Reference proteome</keyword>
<keyword evidence="2" id="KW-0238">DNA-binding</keyword>
<dbReference type="GO" id="GO:0003677">
    <property type="term" value="F:DNA binding"/>
    <property type="evidence" value="ECO:0007669"/>
    <property type="project" value="UniProtKB-KW"/>
</dbReference>
<dbReference type="SMART" id="SM00415">
    <property type="entry name" value="HSF"/>
    <property type="match status" value="1"/>
</dbReference>
<dbReference type="Pfam" id="PF00447">
    <property type="entry name" value="HSF_DNA-bind"/>
    <property type="match status" value="1"/>
</dbReference>
<dbReference type="Proteomes" id="UP001516023">
    <property type="component" value="Unassembled WGS sequence"/>
</dbReference>
<feature type="region of interest" description="Disordered" evidence="5">
    <location>
        <begin position="1"/>
        <end position="63"/>
    </location>
</feature>
<dbReference type="SUPFAM" id="SSF46785">
    <property type="entry name" value="Winged helix' DNA-binding domain"/>
    <property type="match status" value="1"/>
</dbReference>
<comment type="subcellular location">
    <subcellularLocation>
        <location evidence="1">Nucleus</location>
    </subcellularLocation>
</comment>
<dbReference type="InterPro" id="IPR036388">
    <property type="entry name" value="WH-like_DNA-bd_sf"/>
</dbReference>
<dbReference type="GO" id="GO:0005634">
    <property type="term" value="C:nucleus"/>
    <property type="evidence" value="ECO:0007669"/>
    <property type="project" value="UniProtKB-SubCell"/>
</dbReference>
<dbReference type="PANTHER" id="PTHR10015:SF206">
    <property type="entry name" value="HSF-TYPE DNA-BINDING DOMAIN-CONTAINING PROTEIN"/>
    <property type="match status" value="1"/>
</dbReference>
<feature type="compositionally biased region" description="Polar residues" evidence="5">
    <location>
        <begin position="472"/>
        <end position="502"/>
    </location>
</feature>
<evidence type="ECO:0000256" key="3">
    <source>
        <dbReference type="ARBA" id="ARBA00023242"/>
    </source>
</evidence>
<feature type="compositionally biased region" description="Basic and acidic residues" evidence="5">
    <location>
        <begin position="25"/>
        <end position="54"/>
    </location>
</feature>
<comment type="similarity">
    <text evidence="4">Belongs to the HSF family.</text>
</comment>
<keyword evidence="3" id="KW-0539">Nucleus</keyword>
<feature type="region of interest" description="Disordered" evidence="5">
    <location>
        <begin position="423"/>
        <end position="509"/>
    </location>
</feature>
<accession>A0ABD3PYM8</accession>
<feature type="compositionally biased region" description="Low complexity" evidence="5">
    <location>
        <begin position="432"/>
        <end position="443"/>
    </location>
</feature>
<evidence type="ECO:0000256" key="1">
    <source>
        <dbReference type="ARBA" id="ARBA00004123"/>
    </source>
</evidence>
<dbReference type="InterPro" id="IPR000232">
    <property type="entry name" value="HSF_DNA-bd"/>
</dbReference>
<reference evidence="7 8" key="1">
    <citation type="journal article" date="2020" name="G3 (Bethesda)">
        <title>Improved Reference Genome for Cyclotella cryptica CCMP332, a Model for Cell Wall Morphogenesis, Salinity Adaptation, and Lipid Production in Diatoms (Bacillariophyta).</title>
        <authorList>
            <person name="Roberts W.R."/>
            <person name="Downey K.M."/>
            <person name="Ruck E.C."/>
            <person name="Traller J.C."/>
            <person name="Alverson A.J."/>
        </authorList>
    </citation>
    <scope>NUCLEOTIDE SEQUENCE [LARGE SCALE GENOMIC DNA]</scope>
    <source>
        <strain evidence="7 8">CCMP332</strain>
    </source>
</reference>
<evidence type="ECO:0000256" key="4">
    <source>
        <dbReference type="RuleBase" id="RU004020"/>
    </source>
</evidence>
<gene>
    <name evidence="7" type="ORF">HJC23_000781</name>
</gene>
<evidence type="ECO:0000256" key="2">
    <source>
        <dbReference type="ARBA" id="ARBA00023125"/>
    </source>
</evidence>
<evidence type="ECO:0000256" key="5">
    <source>
        <dbReference type="SAM" id="MobiDB-lite"/>
    </source>
</evidence>
<feature type="domain" description="HSF-type DNA-binding" evidence="6">
    <location>
        <begin position="65"/>
        <end position="160"/>
    </location>
</feature>
<dbReference type="Gene3D" id="1.10.10.10">
    <property type="entry name" value="Winged helix-like DNA-binding domain superfamily/Winged helix DNA-binding domain"/>
    <property type="match status" value="1"/>
</dbReference>
<dbReference type="InterPro" id="IPR036390">
    <property type="entry name" value="WH_DNA-bd_sf"/>
</dbReference>
<protein>
    <recommendedName>
        <fullName evidence="6">HSF-type DNA-binding domain-containing protein</fullName>
    </recommendedName>
</protein>
<comment type="caution">
    <text evidence="7">The sequence shown here is derived from an EMBL/GenBank/DDBJ whole genome shotgun (WGS) entry which is preliminary data.</text>
</comment>
<dbReference type="EMBL" id="JABMIG020000093">
    <property type="protein sequence ID" value="KAL3793239.1"/>
    <property type="molecule type" value="Genomic_DNA"/>
</dbReference>
<evidence type="ECO:0000313" key="7">
    <source>
        <dbReference type="EMBL" id="KAL3793239.1"/>
    </source>
</evidence>
<organism evidence="7 8">
    <name type="scientific">Cyclotella cryptica</name>
    <dbReference type="NCBI Taxonomy" id="29204"/>
    <lineage>
        <taxon>Eukaryota</taxon>
        <taxon>Sar</taxon>
        <taxon>Stramenopiles</taxon>
        <taxon>Ochrophyta</taxon>
        <taxon>Bacillariophyta</taxon>
        <taxon>Coscinodiscophyceae</taxon>
        <taxon>Thalassiosirophycidae</taxon>
        <taxon>Stephanodiscales</taxon>
        <taxon>Stephanodiscaceae</taxon>
        <taxon>Cyclotella</taxon>
    </lineage>
</organism>